<dbReference type="GeneID" id="19146515"/>
<dbReference type="RefSeq" id="XP_007715752.1">
    <property type="nucleotide sequence ID" value="XM_007717562.1"/>
</dbReference>
<dbReference type="KEGG" id="bze:COCCADRAFT_29078"/>
<feature type="compositionally biased region" description="Pro residues" evidence="1">
    <location>
        <begin position="24"/>
        <end position="33"/>
    </location>
</feature>
<dbReference type="AlphaFoldDB" id="W6XR79"/>
<dbReference type="HOGENOM" id="CLU_1057643_0_0_1"/>
<reference evidence="2 3" key="1">
    <citation type="journal article" date="2013" name="PLoS Genet.">
        <title>Comparative genome structure, secondary metabolite, and effector coding capacity across Cochliobolus pathogens.</title>
        <authorList>
            <person name="Condon B.J."/>
            <person name="Leng Y."/>
            <person name="Wu D."/>
            <person name="Bushley K.E."/>
            <person name="Ohm R.A."/>
            <person name="Otillar R."/>
            <person name="Martin J."/>
            <person name="Schackwitz W."/>
            <person name="Grimwood J."/>
            <person name="MohdZainudin N."/>
            <person name="Xue C."/>
            <person name="Wang R."/>
            <person name="Manning V.A."/>
            <person name="Dhillon B."/>
            <person name="Tu Z.J."/>
            <person name="Steffenson B.J."/>
            <person name="Salamov A."/>
            <person name="Sun H."/>
            <person name="Lowry S."/>
            <person name="LaButti K."/>
            <person name="Han J."/>
            <person name="Copeland A."/>
            <person name="Lindquist E."/>
            <person name="Barry K."/>
            <person name="Schmutz J."/>
            <person name="Baker S.E."/>
            <person name="Ciuffetti L.M."/>
            <person name="Grigoriev I.V."/>
            <person name="Zhong S."/>
            <person name="Turgeon B.G."/>
        </authorList>
    </citation>
    <scope>NUCLEOTIDE SEQUENCE [LARGE SCALE GENOMIC DNA]</scope>
    <source>
        <strain evidence="2 3">26-R-13</strain>
    </source>
</reference>
<name>W6XR79_COCC2</name>
<dbReference type="OrthoDB" id="10498090at2759"/>
<feature type="region of interest" description="Disordered" evidence="1">
    <location>
        <begin position="144"/>
        <end position="180"/>
    </location>
</feature>
<evidence type="ECO:0000313" key="3">
    <source>
        <dbReference type="Proteomes" id="UP000053841"/>
    </source>
</evidence>
<dbReference type="Proteomes" id="UP000053841">
    <property type="component" value="Unassembled WGS sequence"/>
</dbReference>
<evidence type="ECO:0000256" key="1">
    <source>
        <dbReference type="SAM" id="MobiDB-lite"/>
    </source>
</evidence>
<accession>W6XR79</accession>
<proteinExistence type="predicted"/>
<sequence>MAQWLWHPSNPHRSHTREHSNTRRPPPLLPPSPHLRLSAATPAQLPACAAAWHSIMVNTRLHAATWPDADAPTRLAVMPIALGHEPFRSAQGAEKRIHQLCVISAAHDLALPRHSYPRLTLSKPPSPSTPLLLAYHTTLCLPPASSTKPVPTRRGAPTSSLPSTRHTDSRLSGPLPTLQPADADRPGCNCNRHQSTLCLLKHASRYPTLPLVQHRREPLLTRLDQDRRLVRQYPAAHVYGSRTHFVATPTIASAHDEALCPQA</sequence>
<protein>
    <submittedName>
        <fullName evidence="2">Uncharacterized protein</fullName>
    </submittedName>
</protein>
<evidence type="ECO:0000313" key="2">
    <source>
        <dbReference type="EMBL" id="EUC29942.1"/>
    </source>
</evidence>
<organism evidence="2 3">
    <name type="scientific">Cochliobolus carbonum (strain 26-R-13)</name>
    <name type="common">Maize leaf spot fungus</name>
    <name type="synonym">Bipolaris zeicola</name>
    <dbReference type="NCBI Taxonomy" id="930089"/>
    <lineage>
        <taxon>Eukaryota</taxon>
        <taxon>Fungi</taxon>
        <taxon>Dikarya</taxon>
        <taxon>Ascomycota</taxon>
        <taxon>Pezizomycotina</taxon>
        <taxon>Dothideomycetes</taxon>
        <taxon>Pleosporomycetidae</taxon>
        <taxon>Pleosporales</taxon>
        <taxon>Pleosporineae</taxon>
        <taxon>Pleosporaceae</taxon>
        <taxon>Bipolaris</taxon>
    </lineage>
</organism>
<feature type="region of interest" description="Disordered" evidence="1">
    <location>
        <begin position="1"/>
        <end position="36"/>
    </location>
</feature>
<keyword evidence="3" id="KW-1185">Reference proteome</keyword>
<dbReference type="EMBL" id="KI964722">
    <property type="protein sequence ID" value="EUC29942.1"/>
    <property type="molecule type" value="Genomic_DNA"/>
</dbReference>
<gene>
    <name evidence="2" type="ORF">COCCADRAFT_29078</name>
</gene>